<evidence type="ECO:0000313" key="3">
    <source>
        <dbReference type="Proteomes" id="UP000657574"/>
    </source>
</evidence>
<gene>
    <name evidence="2" type="ORF">GCM10010121_100540</name>
</gene>
<keyword evidence="3" id="KW-1185">Reference proteome</keyword>
<name>A0A917PF48_9ACTN</name>
<dbReference type="Proteomes" id="UP000657574">
    <property type="component" value="Unassembled WGS sequence"/>
</dbReference>
<proteinExistence type="predicted"/>
<reference evidence="2" key="2">
    <citation type="submission" date="2020-09" db="EMBL/GenBank/DDBJ databases">
        <authorList>
            <person name="Sun Q."/>
            <person name="Ohkuma M."/>
        </authorList>
    </citation>
    <scope>NUCLEOTIDE SEQUENCE</scope>
    <source>
        <strain evidence="2">JCM 3086</strain>
    </source>
</reference>
<evidence type="ECO:0000256" key="1">
    <source>
        <dbReference type="SAM" id="MobiDB-lite"/>
    </source>
</evidence>
<reference evidence="2" key="1">
    <citation type="journal article" date="2014" name="Int. J. Syst. Evol. Microbiol.">
        <title>Complete genome sequence of Corynebacterium casei LMG S-19264T (=DSM 44701T), isolated from a smear-ripened cheese.</title>
        <authorList>
            <consortium name="US DOE Joint Genome Institute (JGI-PGF)"/>
            <person name="Walter F."/>
            <person name="Albersmeier A."/>
            <person name="Kalinowski J."/>
            <person name="Ruckert C."/>
        </authorList>
    </citation>
    <scope>NUCLEOTIDE SEQUENCE</scope>
    <source>
        <strain evidence="2">JCM 3086</strain>
    </source>
</reference>
<sequence length="83" mass="8989">MVLHAPTDHRTVGQEQLPVIADRELSLPHQAPAALREARFPAPLRAPLLPPARSARAAPTRADSWKGQPERQSFGGSGRRAVP</sequence>
<comment type="caution">
    <text evidence="2">The sequence shown here is derived from an EMBL/GenBank/DDBJ whole genome shotgun (WGS) entry which is preliminary data.</text>
</comment>
<organism evidence="2 3">
    <name type="scientific">Streptomyces brasiliensis</name>
    <dbReference type="NCBI Taxonomy" id="1954"/>
    <lineage>
        <taxon>Bacteria</taxon>
        <taxon>Bacillati</taxon>
        <taxon>Actinomycetota</taxon>
        <taxon>Actinomycetes</taxon>
        <taxon>Kitasatosporales</taxon>
        <taxon>Streptomycetaceae</taxon>
        <taxon>Streptomyces</taxon>
    </lineage>
</organism>
<dbReference type="AlphaFoldDB" id="A0A917PF48"/>
<dbReference type="EMBL" id="BMQA01000246">
    <property type="protein sequence ID" value="GGJ73936.1"/>
    <property type="molecule type" value="Genomic_DNA"/>
</dbReference>
<protein>
    <submittedName>
        <fullName evidence="2">Uncharacterized protein</fullName>
    </submittedName>
</protein>
<feature type="region of interest" description="Disordered" evidence="1">
    <location>
        <begin position="38"/>
        <end position="83"/>
    </location>
</feature>
<accession>A0A917PF48</accession>
<evidence type="ECO:0000313" key="2">
    <source>
        <dbReference type="EMBL" id="GGJ73936.1"/>
    </source>
</evidence>
<feature type="compositionally biased region" description="Low complexity" evidence="1">
    <location>
        <begin position="38"/>
        <end position="62"/>
    </location>
</feature>